<gene>
    <name evidence="1" type="ORF">WG66_16460</name>
</gene>
<name>A0A0W0F3S1_MONRR</name>
<sequence>MFKSACSELKHTPEKCEEFLKMEVEYFNWPIEAAEKESNDAHKEWKKLGTKAARSWMDKQIQSIKACNSSTFKKLGMIQEEITCFKDDYGIYP</sequence>
<organism evidence="1 2">
    <name type="scientific">Moniliophthora roreri</name>
    <name type="common">Frosty pod rot fungus</name>
    <name type="synonym">Monilia roreri</name>
    <dbReference type="NCBI Taxonomy" id="221103"/>
    <lineage>
        <taxon>Eukaryota</taxon>
        <taxon>Fungi</taxon>
        <taxon>Dikarya</taxon>
        <taxon>Basidiomycota</taxon>
        <taxon>Agaricomycotina</taxon>
        <taxon>Agaricomycetes</taxon>
        <taxon>Agaricomycetidae</taxon>
        <taxon>Agaricales</taxon>
        <taxon>Marasmiineae</taxon>
        <taxon>Marasmiaceae</taxon>
        <taxon>Moniliophthora</taxon>
    </lineage>
</organism>
<protein>
    <submittedName>
        <fullName evidence="1">Uncharacterized protein</fullName>
    </submittedName>
</protein>
<evidence type="ECO:0000313" key="1">
    <source>
        <dbReference type="EMBL" id="KTB30959.1"/>
    </source>
</evidence>
<accession>A0A0W0F3S1</accession>
<dbReference type="EMBL" id="LATX01002355">
    <property type="protein sequence ID" value="KTB30959.1"/>
    <property type="molecule type" value="Genomic_DNA"/>
</dbReference>
<dbReference type="Proteomes" id="UP000054988">
    <property type="component" value="Unassembled WGS sequence"/>
</dbReference>
<proteinExistence type="predicted"/>
<reference evidence="1 2" key="1">
    <citation type="submission" date="2015-12" db="EMBL/GenBank/DDBJ databases">
        <title>Draft genome sequence of Moniliophthora roreri, the causal agent of frosty pod rot of cacao.</title>
        <authorList>
            <person name="Aime M.C."/>
            <person name="Diaz-Valderrama J.R."/>
            <person name="Kijpornyongpan T."/>
            <person name="Phillips-Mora W."/>
        </authorList>
    </citation>
    <scope>NUCLEOTIDE SEQUENCE [LARGE SCALE GENOMIC DNA]</scope>
    <source>
        <strain evidence="1 2">MCA 2952</strain>
    </source>
</reference>
<dbReference type="AlphaFoldDB" id="A0A0W0F3S1"/>
<evidence type="ECO:0000313" key="2">
    <source>
        <dbReference type="Proteomes" id="UP000054988"/>
    </source>
</evidence>
<comment type="caution">
    <text evidence="1">The sequence shown here is derived from an EMBL/GenBank/DDBJ whole genome shotgun (WGS) entry which is preliminary data.</text>
</comment>